<name>A0A559KDL3_9BACL</name>
<comment type="caution">
    <text evidence="4">The sequence shown here is derived from an EMBL/GenBank/DDBJ whole genome shotgun (WGS) entry which is preliminary data.</text>
</comment>
<dbReference type="CDD" id="cd02966">
    <property type="entry name" value="TlpA_like_family"/>
    <property type="match status" value="1"/>
</dbReference>
<feature type="domain" description="Thioredoxin" evidence="3">
    <location>
        <begin position="217"/>
        <end position="358"/>
    </location>
</feature>
<dbReference type="PANTHER" id="PTHR42852:SF13">
    <property type="entry name" value="PROTEIN DIPZ"/>
    <property type="match status" value="1"/>
</dbReference>
<dbReference type="PANTHER" id="PTHR42852">
    <property type="entry name" value="THIOL:DISULFIDE INTERCHANGE PROTEIN DSBE"/>
    <property type="match status" value="1"/>
</dbReference>
<feature type="transmembrane region" description="Helical" evidence="2">
    <location>
        <begin position="98"/>
        <end position="116"/>
    </location>
</feature>
<dbReference type="Pfam" id="PF00578">
    <property type="entry name" value="AhpC-TSA"/>
    <property type="match status" value="1"/>
</dbReference>
<evidence type="ECO:0000313" key="4">
    <source>
        <dbReference type="EMBL" id="TVY10221.1"/>
    </source>
</evidence>
<dbReference type="Gene3D" id="3.40.30.10">
    <property type="entry name" value="Glutaredoxin"/>
    <property type="match status" value="1"/>
</dbReference>
<dbReference type="PROSITE" id="PS00194">
    <property type="entry name" value="THIOREDOXIN_1"/>
    <property type="match status" value="1"/>
</dbReference>
<dbReference type="InterPro" id="IPR017937">
    <property type="entry name" value="Thioredoxin_CS"/>
</dbReference>
<feature type="transmembrane region" description="Helical" evidence="2">
    <location>
        <begin position="20"/>
        <end position="43"/>
    </location>
</feature>
<sequence>MVRNTTNERTVKDRMDTMTWGPLVLQKHMLFAIVAAAAGYGILRLRLRGSESAAAVSAVLLNALLIWIVSWKLSLLLFNGMSVLRNPVSLLYFNGGERGVWLATLLAAGYVGFMGWKNKKNLPIYTDSGLGSILGGASLYLAFIFFEGEQNRITLGLIVLLGVVLTVLWLRSRPTTHWRMSVQWAVMFILGYALIQSLAAHGWDKPGTTAVAEDVGLKVGQQAPDFDLMLLSGQPAKLSDYRGRTVILNFWATWCPPCKAEMPEMQSFFAENEKNGVVVLGVNATSTEASVPVVKAWVDEWGLSFPVALDSKGDVSQSYRVNAYPATYVIDGDGVIRDKHPGPMNADMLKEAATKAKPGK</sequence>
<gene>
    <name evidence="4" type="ORF">FPZ49_09125</name>
</gene>
<dbReference type="Proteomes" id="UP000317036">
    <property type="component" value="Unassembled WGS sequence"/>
</dbReference>
<proteinExistence type="predicted"/>
<keyword evidence="2" id="KW-0472">Membrane</keyword>
<dbReference type="GO" id="GO:0016491">
    <property type="term" value="F:oxidoreductase activity"/>
    <property type="evidence" value="ECO:0007669"/>
    <property type="project" value="InterPro"/>
</dbReference>
<dbReference type="EMBL" id="VNJI01000009">
    <property type="protein sequence ID" value="TVY10221.1"/>
    <property type="molecule type" value="Genomic_DNA"/>
</dbReference>
<keyword evidence="2" id="KW-1133">Transmembrane helix</keyword>
<organism evidence="4 5">
    <name type="scientific">Paenibacillus cremeus</name>
    <dbReference type="NCBI Taxonomy" id="2163881"/>
    <lineage>
        <taxon>Bacteria</taxon>
        <taxon>Bacillati</taxon>
        <taxon>Bacillota</taxon>
        <taxon>Bacilli</taxon>
        <taxon>Bacillales</taxon>
        <taxon>Paenibacillaceae</taxon>
        <taxon>Paenibacillus</taxon>
    </lineage>
</organism>
<evidence type="ECO:0000256" key="1">
    <source>
        <dbReference type="ARBA" id="ARBA00023157"/>
    </source>
</evidence>
<dbReference type="GO" id="GO:0016209">
    <property type="term" value="F:antioxidant activity"/>
    <property type="evidence" value="ECO:0007669"/>
    <property type="project" value="InterPro"/>
</dbReference>
<dbReference type="SUPFAM" id="SSF52833">
    <property type="entry name" value="Thioredoxin-like"/>
    <property type="match status" value="1"/>
</dbReference>
<reference evidence="4 5" key="1">
    <citation type="submission" date="2019-07" db="EMBL/GenBank/DDBJ databases">
        <authorList>
            <person name="Kim J."/>
        </authorList>
    </citation>
    <scope>NUCLEOTIDE SEQUENCE [LARGE SCALE GENOMIC DNA]</scope>
    <source>
        <strain evidence="4 5">JC52</strain>
    </source>
</reference>
<feature type="transmembrane region" description="Helical" evidence="2">
    <location>
        <begin position="182"/>
        <end position="203"/>
    </location>
</feature>
<evidence type="ECO:0000259" key="3">
    <source>
        <dbReference type="PROSITE" id="PS51352"/>
    </source>
</evidence>
<keyword evidence="2" id="KW-0812">Transmembrane</keyword>
<dbReference type="InterPro" id="IPR000866">
    <property type="entry name" value="AhpC/TSA"/>
</dbReference>
<dbReference type="PROSITE" id="PS51352">
    <property type="entry name" value="THIOREDOXIN_2"/>
    <property type="match status" value="1"/>
</dbReference>
<dbReference type="InterPro" id="IPR013766">
    <property type="entry name" value="Thioredoxin_domain"/>
</dbReference>
<evidence type="ECO:0000313" key="5">
    <source>
        <dbReference type="Proteomes" id="UP000317036"/>
    </source>
</evidence>
<keyword evidence="1" id="KW-1015">Disulfide bond</keyword>
<dbReference type="InterPro" id="IPR036249">
    <property type="entry name" value="Thioredoxin-like_sf"/>
</dbReference>
<feature type="transmembrane region" description="Helical" evidence="2">
    <location>
        <begin position="55"/>
        <end position="78"/>
    </location>
</feature>
<evidence type="ECO:0000256" key="2">
    <source>
        <dbReference type="SAM" id="Phobius"/>
    </source>
</evidence>
<keyword evidence="5" id="KW-1185">Reference proteome</keyword>
<protein>
    <submittedName>
        <fullName evidence="4">TlpA family protein disulfide reductase</fullName>
    </submittedName>
</protein>
<dbReference type="OrthoDB" id="25753at2"/>
<dbReference type="AlphaFoldDB" id="A0A559KDL3"/>
<feature type="transmembrane region" description="Helical" evidence="2">
    <location>
        <begin position="152"/>
        <end position="170"/>
    </location>
</feature>
<accession>A0A559KDL3</accession>
<feature type="transmembrane region" description="Helical" evidence="2">
    <location>
        <begin position="128"/>
        <end position="146"/>
    </location>
</feature>
<dbReference type="InterPro" id="IPR050553">
    <property type="entry name" value="Thioredoxin_ResA/DsbE_sf"/>
</dbReference>